<feature type="transmembrane region" description="Helical" evidence="10">
    <location>
        <begin position="256"/>
        <end position="274"/>
    </location>
</feature>
<evidence type="ECO:0000256" key="2">
    <source>
        <dbReference type="ARBA" id="ARBA00004141"/>
    </source>
</evidence>
<feature type="transmembrane region" description="Helical" evidence="10">
    <location>
        <begin position="286"/>
        <end position="304"/>
    </location>
</feature>
<dbReference type="EC" id="3.4.21.105" evidence="10"/>
<dbReference type="Pfam" id="PF01694">
    <property type="entry name" value="Rhomboid"/>
    <property type="match status" value="1"/>
</dbReference>
<dbReference type="PANTHER" id="PTHR22936">
    <property type="entry name" value="RHOMBOID-RELATED"/>
    <property type="match status" value="1"/>
</dbReference>
<organism evidence="13 14">
    <name type="scientific">Myxozyma melibiosi</name>
    <dbReference type="NCBI Taxonomy" id="54550"/>
    <lineage>
        <taxon>Eukaryota</taxon>
        <taxon>Fungi</taxon>
        <taxon>Dikarya</taxon>
        <taxon>Ascomycota</taxon>
        <taxon>Saccharomycotina</taxon>
        <taxon>Lipomycetes</taxon>
        <taxon>Lipomycetales</taxon>
        <taxon>Lipomycetaceae</taxon>
        <taxon>Myxozyma</taxon>
    </lineage>
</organism>
<feature type="domain" description="Peptidase S54 rhomboid" evidence="12">
    <location>
        <begin position="214"/>
        <end position="352"/>
    </location>
</feature>
<evidence type="ECO:0000256" key="11">
    <source>
        <dbReference type="SAM" id="MobiDB-lite"/>
    </source>
</evidence>
<keyword evidence="6 10" id="KW-0378">Hydrolase</keyword>
<feature type="transmembrane region" description="Helical" evidence="10">
    <location>
        <begin position="112"/>
        <end position="134"/>
    </location>
</feature>
<evidence type="ECO:0000256" key="7">
    <source>
        <dbReference type="ARBA" id="ARBA00022825"/>
    </source>
</evidence>
<dbReference type="InterPro" id="IPR035952">
    <property type="entry name" value="Rhomboid-like_sf"/>
</dbReference>
<comment type="subcellular location">
    <subcellularLocation>
        <location evidence="2 10">Membrane</location>
        <topology evidence="2 10">Multi-pass membrane protein</topology>
    </subcellularLocation>
</comment>
<feature type="transmembrane region" description="Helical" evidence="10">
    <location>
        <begin position="393"/>
        <end position="417"/>
    </location>
</feature>
<dbReference type="EMBL" id="JBBJBU010000001">
    <property type="protein sequence ID" value="KAK7207869.1"/>
    <property type="molecule type" value="Genomic_DNA"/>
</dbReference>
<dbReference type="RefSeq" id="XP_064770902.1">
    <property type="nucleotide sequence ID" value="XM_064913721.1"/>
</dbReference>
<comment type="caution">
    <text evidence="13">The sequence shown here is derived from an EMBL/GenBank/DDBJ whole genome shotgun (WGS) entry which is preliminary data.</text>
</comment>
<protein>
    <recommendedName>
        <fullName evidence="10">Rhomboid-type serine protease</fullName>
        <ecNumber evidence="10">3.4.21.105</ecNumber>
    </recommendedName>
</protein>
<gene>
    <name evidence="13" type="ORF">BZA70DRAFT_28534</name>
</gene>
<dbReference type="InterPro" id="IPR002610">
    <property type="entry name" value="Peptidase_S54_rhomboid-like"/>
</dbReference>
<dbReference type="Proteomes" id="UP001498771">
    <property type="component" value="Unassembled WGS sequence"/>
</dbReference>
<dbReference type="GeneID" id="90039233"/>
<keyword evidence="9 10" id="KW-0472">Membrane</keyword>
<evidence type="ECO:0000256" key="4">
    <source>
        <dbReference type="ARBA" id="ARBA00022670"/>
    </source>
</evidence>
<dbReference type="InterPro" id="IPR022764">
    <property type="entry name" value="Peptidase_S54_rhomboid_dom"/>
</dbReference>
<keyword evidence="4 10" id="KW-0645">Protease</keyword>
<evidence type="ECO:0000256" key="5">
    <source>
        <dbReference type="ARBA" id="ARBA00022692"/>
    </source>
</evidence>
<reference evidence="13 14" key="1">
    <citation type="submission" date="2024-03" db="EMBL/GenBank/DDBJ databases">
        <title>Genome-scale model development and genomic sequencing of the oleaginous clade Lipomyces.</title>
        <authorList>
            <consortium name="Lawrence Berkeley National Laboratory"/>
            <person name="Czajka J.J."/>
            <person name="Han Y."/>
            <person name="Kim J."/>
            <person name="Mondo S.J."/>
            <person name="Hofstad B.A."/>
            <person name="Robles A."/>
            <person name="Haridas S."/>
            <person name="Riley R."/>
            <person name="LaButti K."/>
            <person name="Pangilinan J."/>
            <person name="Andreopoulos W."/>
            <person name="Lipzen A."/>
            <person name="Yan J."/>
            <person name="Wang M."/>
            <person name="Ng V."/>
            <person name="Grigoriev I.V."/>
            <person name="Spatafora J.W."/>
            <person name="Magnuson J.K."/>
            <person name="Baker S.E."/>
            <person name="Pomraning K.R."/>
        </authorList>
    </citation>
    <scope>NUCLEOTIDE SEQUENCE [LARGE SCALE GENOMIC DNA]</scope>
    <source>
        <strain evidence="13 14">Phaff 52-87</strain>
    </source>
</reference>
<evidence type="ECO:0000256" key="10">
    <source>
        <dbReference type="RuleBase" id="RU362115"/>
    </source>
</evidence>
<evidence type="ECO:0000256" key="9">
    <source>
        <dbReference type="ARBA" id="ARBA00023136"/>
    </source>
</evidence>
<evidence type="ECO:0000256" key="6">
    <source>
        <dbReference type="ARBA" id="ARBA00022801"/>
    </source>
</evidence>
<sequence>MVSFKSPFARKADDQDYVADDASQYSTSKDQSYELSQMQSESSYTGAHSSVYRDPYGDNVPLTEVTPQPTGSYNPWVPGAQQLDPNSAAAAGITISPELPPPRMALVKKSKAWPWFLIFISFIQIVVFIAELIVMGKYTGKPIETKPEFNPMIGPSPYVQIHMGSRFAPCMHSISGITDDTSIKWPCPNATTSADKCSLSELCGMGGIDTDHPNQWWRFITPIFIHAGFLHIIMNMVLQVMLGFRTERELGHLKTAIIYLAAGINGFVLGGNFTPNGISSCGASGALFGFLAVQLVDLVLNWRAFEHPKSYLFRLLIDIVISFVMGLLPGIDNFAHIGGFMVGITLGIALLRSPLKIREMSGEDDGYYYAPTAGRWYVRKYDSIRIVFKNKPAVWYLWVFIRLFMIVLTAIYMIVLIRNFKEGGGHCSWCKYLSCVPISNWCESGYISAASSSSSSKLMQYRLFE</sequence>
<comment type="similarity">
    <text evidence="3 10">Belongs to the peptidase S54 family.</text>
</comment>
<evidence type="ECO:0000256" key="1">
    <source>
        <dbReference type="ARBA" id="ARBA00000156"/>
    </source>
</evidence>
<comment type="function">
    <text evidence="10">Serine protease involved in intramembrane proteolysis.</text>
</comment>
<evidence type="ECO:0000313" key="13">
    <source>
        <dbReference type="EMBL" id="KAK7207869.1"/>
    </source>
</evidence>
<evidence type="ECO:0000256" key="3">
    <source>
        <dbReference type="ARBA" id="ARBA00009045"/>
    </source>
</evidence>
<feature type="transmembrane region" description="Helical" evidence="10">
    <location>
        <begin position="334"/>
        <end position="351"/>
    </location>
</feature>
<evidence type="ECO:0000313" key="14">
    <source>
        <dbReference type="Proteomes" id="UP001498771"/>
    </source>
</evidence>
<evidence type="ECO:0000259" key="12">
    <source>
        <dbReference type="Pfam" id="PF01694"/>
    </source>
</evidence>
<feature type="transmembrane region" description="Helical" evidence="10">
    <location>
        <begin position="223"/>
        <end position="244"/>
    </location>
</feature>
<dbReference type="PANTHER" id="PTHR22936:SF69">
    <property type="entry name" value="RHOMBOID-LIKE PROTEIN"/>
    <property type="match status" value="1"/>
</dbReference>
<dbReference type="SUPFAM" id="SSF144091">
    <property type="entry name" value="Rhomboid-like"/>
    <property type="match status" value="1"/>
</dbReference>
<comment type="catalytic activity">
    <reaction evidence="1 10">
        <text>Cleaves type-1 transmembrane domains using a catalytic dyad composed of serine and histidine that are contributed by different transmembrane domains.</text>
        <dbReference type="EC" id="3.4.21.105"/>
    </reaction>
</comment>
<feature type="transmembrane region" description="Helical" evidence="10">
    <location>
        <begin position="311"/>
        <end position="328"/>
    </location>
</feature>
<evidence type="ECO:0000256" key="8">
    <source>
        <dbReference type="ARBA" id="ARBA00022989"/>
    </source>
</evidence>
<keyword evidence="8 10" id="KW-1133">Transmembrane helix</keyword>
<proteinExistence type="inferred from homology"/>
<keyword evidence="7 10" id="KW-0720">Serine protease</keyword>
<accession>A0ABR1FDE4</accession>
<feature type="compositionally biased region" description="Polar residues" evidence="11">
    <location>
        <begin position="23"/>
        <end position="44"/>
    </location>
</feature>
<keyword evidence="5 10" id="KW-0812">Transmembrane</keyword>
<keyword evidence="14" id="KW-1185">Reference proteome</keyword>
<name>A0ABR1FDE4_9ASCO</name>
<dbReference type="Gene3D" id="1.20.1540.10">
    <property type="entry name" value="Rhomboid-like"/>
    <property type="match status" value="1"/>
</dbReference>
<feature type="region of interest" description="Disordered" evidence="11">
    <location>
        <begin position="1"/>
        <end position="44"/>
    </location>
</feature>